<evidence type="ECO:0000313" key="3">
    <source>
        <dbReference type="EMBL" id="SFQ01750.1"/>
    </source>
</evidence>
<dbReference type="Gene3D" id="2.60.40.2130">
    <property type="entry name" value="F-spondin domain"/>
    <property type="match status" value="1"/>
</dbReference>
<evidence type="ECO:0000259" key="2">
    <source>
        <dbReference type="Pfam" id="PF06468"/>
    </source>
</evidence>
<dbReference type="RefSeq" id="WP_074928181.1">
    <property type="nucleotide sequence ID" value="NZ_FOWR01000035.1"/>
</dbReference>
<name>A0A1I5V2Q1_9GAMM</name>
<dbReference type="GeneID" id="35873896"/>
<dbReference type="NCBIfam" id="NF038123">
    <property type="entry name" value="NF038123_dom"/>
    <property type="match status" value="1"/>
</dbReference>
<accession>A0A1I5V2Q1</accession>
<dbReference type="Pfam" id="PF06468">
    <property type="entry name" value="Spond_N"/>
    <property type="match status" value="1"/>
</dbReference>
<dbReference type="OrthoDB" id="264824at2"/>
<dbReference type="STRING" id="1121869.SAMN03084138_03813"/>
<sequence length="228" mass="23261">MTKSTKQGLCALSLLGCLVSGNIAAAELEITVTNATKGIYFTPLLIAAHDGSNTLFETGTAASAELQVMAEGGDISGLSSAVSNAGGSVVENPATGPLAPASTTTFDFDTGSHEYLSLAAMLLPTNDGFVGLNSWKIPTEAGTYSIKLNSYDAGTEINDELATSIPNPPFITNLGANGTGVEQTASNATVHIHPGNLGDADATAGASDFDFAVHRWLNPVAVMTVVVK</sequence>
<protein>
    <submittedName>
        <fullName evidence="3">Spondin_N</fullName>
    </submittedName>
</protein>
<dbReference type="PROSITE" id="PS51257">
    <property type="entry name" value="PROKAR_LIPOPROTEIN"/>
    <property type="match status" value="1"/>
</dbReference>
<dbReference type="InterPro" id="IPR038678">
    <property type="entry name" value="Spondin_N_sf"/>
</dbReference>
<evidence type="ECO:0000256" key="1">
    <source>
        <dbReference type="SAM" id="SignalP"/>
    </source>
</evidence>
<keyword evidence="1" id="KW-0732">Signal</keyword>
<reference evidence="3 4" key="1">
    <citation type="submission" date="2016-10" db="EMBL/GenBank/DDBJ databases">
        <authorList>
            <person name="de Groot N.N."/>
        </authorList>
    </citation>
    <scope>NUCLEOTIDE SEQUENCE [LARGE SCALE GENOMIC DNA]</scope>
    <source>
        <strain evidence="3 4">DSM 15893</strain>
    </source>
</reference>
<dbReference type="InterPro" id="IPR009465">
    <property type="entry name" value="Spondin_N"/>
</dbReference>
<proteinExistence type="predicted"/>
<dbReference type="Proteomes" id="UP000182692">
    <property type="component" value="Unassembled WGS sequence"/>
</dbReference>
<feature type="domain" description="Spondin" evidence="2">
    <location>
        <begin position="40"/>
        <end position="156"/>
    </location>
</feature>
<gene>
    <name evidence="3" type="ORF">SAMN03084138_03813</name>
</gene>
<dbReference type="EMBL" id="FOWR01000035">
    <property type="protein sequence ID" value="SFQ01750.1"/>
    <property type="molecule type" value="Genomic_DNA"/>
</dbReference>
<feature type="chain" id="PRO_5010371443" evidence="1">
    <location>
        <begin position="26"/>
        <end position="228"/>
    </location>
</feature>
<dbReference type="AlphaFoldDB" id="A0A1I5V2Q1"/>
<feature type="signal peptide" evidence="1">
    <location>
        <begin position="1"/>
        <end position="25"/>
    </location>
</feature>
<evidence type="ECO:0000313" key="4">
    <source>
        <dbReference type="Proteomes" id="UP000182692"/>
    </source>
</evidence>
<organism evidence="3 4">
    <name type="scientific">Enterovibrio norvegicus DSM 15893</name>
    <dbReference type="NCBI Taxonomy" id="1121869"/>
    <lineage>
        <taxon>Bacteria</taxon>
        <taxon>Pseudomonadati</taxon>
        <taxon>Pseudomonadota</taxon>
        <taxon>Gammaproteobacteria</taxon>
        <taxon>Vibrionales</taxon>
        <taxon>Vibrionaceae</taxon>
        <taxon>Enterovibrio</taxon>
    </lineage>
</organism>